<dbReference type="SUPFAM" id="SSF54909">
    <property type="entry name" value="Dimeric alpha+beta barrel"/>
    <property type="match status" value="2"/>
</dbReference>
<proteinExistence type="predicted"/>
<comment type="caution">
    <text evidence="2">The sequence shown here is derived from an EMBL/GenBank/DDBJ whole genome shotgun (WGS) entry which is preliminary data.</text>
</comment>
<keyword evidence="3" id="KW-1185">Reference proteome</keyword>
<dbReference type="InterPro" id="IPR050744">
    <property type="entry name" value="AI-2_Isomerase_LsrG"/>
</dbReference>
<sequence length="223" mass="25004">MIIEQAPLFRLFKLQIKASERQAFKQIGQQNLLTSIKQEPGTLAMYTGHVDDAGLENRVLELYRDQASYARHAQSSQFQAFKTVAGKAVVEQSMRPLTPLCLLQQAPAIREIAPTNQFVALTEMTVKAAKLSEMQTRLKGEMHQGLTTDAGLVVAYLGQDQAEPQKLVLFEVYRDALAYQQVCQTVNFKLFQQMSQPLIVQQKITAIKPDVLVNHGPLTFATR</sequence>
<organism evidence="2 3">
    <name type="scientific">Lactiplantibacillus brownii</name>
    <dbReference type="NCBI Taxonomy" id="3069269"/>
    <lineage>
        <taxon>Bacteria</taxon>
        <taxon>Bacillati</taxon>
        <taxon>Bacillota</taxon>
        <taxon>Bacilli</taxon>
        <taxon>Lactobacillales</taxon>
        <taxon>Lactobacillaceae</taxon>
        <taxon>Lactiplantibacillus</taxon>
    </lineage>
</organism>
<evidence type="ECO:0000313" key="3">
    <source>
        <dbReference type="Proteomes" id="UP001227831"/>
    </source>
</evidence>
<dbReference type="Proteomes" id="UP001227831">
    <property type="component" value="Unassembled WGS sequence"/>
</dbReference>
<dbReference type="InterPro" id="IPR011008">
    <property type="entry name" value="Dimeric_a/b-barrel"/>
</dbReference>
<keyword evidence="2" id="KW-0503">Monooxygenase</keyword>
<dbReference type="EMBL" id="JAVCWF010000001">
    <property type="protein sequence ID" value="MDQ7937976.1"/>
    <property type="molecule type" value="Genomic_DNA"/>
</dbReference>
<evidence type="ECO:0000313" key="2">
    <source>
        <dbReference type="EMBL" id="MDQ7937976.1"/>
    </source>
</evidence>
<gene>
    <name evidence="2" type="ORF">RA086_10180</name>
</gene>
<dbReference type="GO" id="GO:0004497">
    <property type="term" value="F:monooxygenase activity"/>
    <property type="evidence" value="ECO:0007669"/>
    <property type="project" value="UniProtKB-KW"/>
</dbReference>
<name>A0ABU1AAN4_9LACO</name>
<dbReference type="InterPro" id="IPR007138">
    <property type="entry name" value="ABM_dom"/>
</dbReference>
<accession>A0ABU1AAN4</accession>
<feature type="domain" description="ABM" evidence="1">
    <location>
        <begin position="10"/>
        <end position="82"/>
    </location>
</feature>
<protein>
    <submittedName>
        <fullName evidence="2">Antibiotic biosynthesis monooxygenase</fullName>
    </submittedName>
</protein>
<dbReference type="RefSeq" id="WP_308703684.1">
    <property type="nucleotide sequence ID" value="NZ_AP027463.1"/>
</dbReference>
<feature type="domain" description="ABM" evidence="1">
    <location>
        <begin position="118"/>
        <end position="193"/>
    </location>
</feature>
<reference evidence="2 3" key="1">
    <citation type="journal article" date="2023" name="Int. J. Syst. Evol. Microbiol.">
        <title>Lactiplantibacillus brownii sp. nov., a novel psychrotolerant species isolated from sauerkraut.</title>
        <authorList>
            <person name="Heng Y.C."/>
            <person name="Silvaraju S."/>
            <person name="Lee J.K.Y."/>
            <person name="Kittelmann S."/>
        </authorList>
    </citation>
    <scope>NUCLEOTIDE SEQUENCE [LARGE SCALE GENOMIC DNA]</scope>
    <source>
        <strain evidence="2 3">WILCCON 0030</strain>
    </source>
</reference>
<dbReference type="Gene3D" id="3.30.70.100">
    <property type="match status" value="1"/>
</dbReference>
<keyword evidence="2" id="KW-0560">Oxidoreductase</keyword>
<dbReference type="PANTHER" id="PTHR33336:SF3">
    <property type="entry name" value="ABM DOMAIN-CONTAINING PROTEIN"/>
    <property type="match status" value="1"/>
</dbReference>
<dbReference type="PANTHER" id="PTHR33336">
    <property type="entry name" value="QUINOL MONOOXYGENASE YGIN-RELATED"/>
    <property type="match status" value="1"/>
</dbReference>
<dbReference type="Pfam" id="PF03992">
    <property type="entry name" value="ABM"/>
    <property type="match status" value="2"/>
</dbReference>
<evidence type="ECO:0000259" key="1">
    <source>
        <dbReference type="Pfam" id="PF03992"/>
    </source>
</evidence>